<dbReference type="InterPro" id="IPR012970">
    <property type="entry name" value="Lyase_8_alpha_N"/>
</dbReference>
<feature type="domain" description="Polysaccharide lyase family 8 central" evidence="5">
    <location>
        <begin position="365"/>
        <end position="623"/>
    </location>
</feature>
<dbReference type="EMBL" id="SMKX01000044">
    <property type="protein sequence ID" value="TDD58856.1"/>
    <property type="molecule type" value="Genomic_DNA"/>
</dbReference>
<dbReference type="Pfam" id="PF02278">
    <property type="entry name" value="Lyase_8"/>
    <property type="match status" value="1"/>
</dbReference>
<dbReference type="AlphaFoldDB" id="A0A4R4ZL97"/>
<dbReference type="OrthoDB" id="6636047at2"/>
<dbReference type="GO" id="GO:0005975">
    <property type="term" value="P:carbohydrate metabolic process"/>
    <property type="evidence" value="ECO:0007669"/>
    <property type="project" value="InterPro"/>
</dbReference>
<dbReference type="GO" id="GO:0005576">
    <property type="term" value="C:extracellular region"/>
    <property type="evidence" value="ECO:0007669"/>
    <property type="project" value="InterPro"/>
</dbReference>
<evidence type="ECO:0000259" key="5">
    <source>
        <dbReference type="Pfam" id="PF02278"/>
    </source>
</evidence>
<reference evidence="8 9" key="1">
    <citation type="submission" date="2019-03" db="EMBL/GenBank/DDBJ databases">
        <title>Draft genome sequences of novel Actinobacteria.</title>
        <authorList>
            <person name="Sahin N."/>
            <person name="Ay H."/>
            <person name="Saygin H."/>
        </authorList>
    </citation>
    <scope>NUCLEOTIDE SEQUENCE [LARGE SCALE GENOMIC DNA]</scope>
    <source>
        <strain evidence="8 9">JCM 13523</strain>
    </source>
</reference>
<dbReference type="SUPFAM" id="SSF49863">
    <property type="entry name" value="Hyaluronate lyase-like, C-terminal domain"/>
    <property type="match status" value="1"/>
</dbReference>
<comment type="similarity">
    <text evidence="1">Belongs to the polysaccharide lyase 8 family.</text>
</comment>
<proteinExistence type="inferred from homology"/>
<dbReference type="Pfam" id="PF08124">
    <property type="entry name" value="Lyase_8_N"/>
    <property type="match status" value="1"/>
</dbReference>
<sequence>MEGRTTPMGAEHIALRARWADILIGREIDPGDPIFCGALRRMSDEAVALTEVLRAGLEHHNSMLMRQSFQLLRTLAVACRTPGAAQYGDAGLATEIVAGLDLLCERAYRPGVEPAGNWWDWEIGTPHALTDTCVLLYDILIPDQLAGYLAAVEHFVPDPRWQQAGVNPSTGANRSDLCRAQILCGLLAGDDQKISEGVAALPPSYAWSDSGDGLHKDGSFIQHYNIPYTGLYGVILLDGLANLFALLAGSRWEISDRSILHEAALEVFAPVVWNGLVFDAVRGRGVVRSYRSDHKDGRLVIAALLRLAEDVQPEVASRYRSLAKGWIERSGHEPFIDHAFVPQLALAKAVLSDRTVLPAPEPVEHRQFPDMDRVVHRRPGWAFVISMASSRVGRYEGGPIENENLRGWHTAAGMTYLYVDGDRGQFSDGFWPTVDPYRLPGTTVDTLRLAAGDGYRETTSANWVGGTTLGQFGAVGMQLEGLGSGEVASSLRATKSWFCLDDVVVALGAGIAATDGRTIETTVENRHLKDVELVIDGRDYPIAGAPAVVDGTRWAHLGGVGGYRFLVPADLQIVVEDRTGSHRDIGPTDPLGTSLTRRYCTLWLDHGLNPTAGAYAYMVLPGAGQDETVARPAPQVLANTPAVQAIRDGQTGVTAANFFEAGSAGGITVSGPASVVVREQDGHLEVSVTDPTRGAGPVTAVLTWPSSAPRAG</sequence>
<evidence type="ECO:0000313" key="9">
    <source>
        <dbReference type="Proteomes" id="UP000295124"/>
    </source>
</evidence>
<dbReference type="Gene3D" id="1.50.10.100">
    <property type="entry name" value="Chondroitin AC/alginate lyase"/>
    <property type="match status" value="1"/>
</dbReference>
<dbReference type="Gene3D" id="2.60.220.10">
    <property type="entry name" value="Polysaccharide lyase family 8-like, C-terminal"/>
    <property type="match status" value="1"/>
</dbReference>
<keyword evidence="3" id="KW-0456">Lyase</keyword>
<dbReference type="InterPro" id="IPR008929">
    <property type="entry name" value="Chondroitin_lyas"/>
</dbReference>
<feature type="domain" description="Polysaccharide lyase family 8 C-terminal" evidence="6">
    <location>
        <begin position="635"/>
        <end position="695"/>
    </location>
</feature>
<evidence type="ECO:0000313" key="8">
    <source>
        <dbReference type="EMBL" id="TDD58856.1"/>
    </source>
</evidence>
<evidence type="ECO:0000256" key="1">
    <source>
        <dbReference type="ARBA" id="ARBA00006699"/>
    </source>
</evidence>
<comment type="caution">
    <text evidence="8">The sequence shown here is derived from an EMBL/GenBank/DDBJ whole genome shotgun (WGS) entry which is preliminary data.</text>
</comment>
<dbReference type="InterPro" id="IPR003159">
    <property type="entry name" value="Lyase_8_central_dom"/>
</dbReference>
<dbReference type="Proteomes" id="UP000295124">
    <property type="component" value="Unassembled WGS sequence"/>
</dbReference>
<evidence type="ECO:0008006" key="10">
    <source>
        <dbReference type="Google" id="ProtNLM"/>
    </source>
</evidence>
<dbReference type="PANTHER" id="PTHR38481">
    <property type="entry name" value="HYALURONATE LYASE"/>
    <property type="match status" value="1"/>
</dbReference>
<evidence type="ECO:0000256" key="3">
    <source>
        <dbReference type="ARBA" id="ARBA00023239"/>
    </source>
</evidence>
<gene>
    <name evidence="8" type="ORF">E1263_17425</name>
</gene>
<dbReference type="Gene3D" id="2.70.98.10">
    <property type="match status" value="1"/>
</dbReference>
<protein>
    <recommendedName>
        <fullName evidence="10">Hyaluronate lyase</fullName>
    </recommendedName>
</protein>
<organism evidence="8 9">
    <name type="scientific">Kribbella antibiotica</name>
    <dbReference type="NCBI Taxonomy" id="190195"/>
    <lineage>
        <taxon>Bacteria</taxon>
        <taxon>Bacillati</taxon>
        <taxon>Actinomycetota</taxon>
        <taxon>Actinomycetes</taxon>
        <taxon>Propionibacteriales</taxon>
        <taxon>Kribbellaceae</taxon>
        <taxon>Kribbella</taxon>
    </lineage>
</organism>
<dbReference type="Pfam" id="PF02884">
    <property type="entry name" value="Lyase_8_C"/>
    <property type="match status" value="1"/>
</dbReference>
<name>A0A4R4ZL97_9ACTN</name>
<dbReference type="GO" id="GO:0016837">
    <property type="term" value="F:carbon-oxygen lyase activity, acting on polysaccharides"/>
    <property type="evidence" value="ECO:0007669"/>
    <property type="project" value="UniProtKB-ARBA"/>
</dbReference>
<dbReference type="InterPro" id="IPR038970">
    <property type="entry name" value="Lyase_8"/>
</dbReference>
<dbReference type="InterPro" id="IPR011071">
    <property type="entry name" value="Lyase_8-like_C"/>
</dbReference>
<keyword evidence="2" id="KW-0732">Signal</keyword>
<dbReference type="SUPFAM" id="SSF74650">
    <property type="entry name" value="Galactose mutarotase-like"/>
    <property type="match status" value="1"/>
</dbReference>
<feature type="active site" evidence="4">
    <location>
        <position position="223"/>
    </location>
</feature>
<dbReference type="InterPro" id="IPR014718">
    <property type="entry name" value="GH-type_carb-bd"/>
</dbReference>
<dbReference type="PANTHER" id="PTHR38481:SF1">
    <property type="entry name" value="HYALURONATE LYASE"/>
    <property type="match status" value="1"/>
</dbReference>
<dbReference type="GO" id="GO:0030246">
    <property type="term" value="F:carbohydrate binding"/>
    <property type="evidence" value="ECO:0007669"/>
    <property type="project" value="InterPro"/>
</dbReference>
<feature type="domain" description="Polysaccharide lyase 8 N-terminal alpha-helical" evidence="7">
    <location>
        <begin position="60"/>
        <end position="324"/>
    </location>
</feature>
<feature type="active site" evidence="4">
    <location>
        <position position="232"/>
    </location>
</feature>
<evidence type="ECO:0000259" key="6">
    <source>
        <dbReference type="Pfam" id="PF02884"/>
    </source>
</evidence>
<dbReference type="CDD" id="cd01083">
    <property type="entry name" value="GAG_Lyase"/>
    <property type="match status" value="1"/>
</dbReference>
<evidence type="ECO:0000256" key="4">
    <source>
        <dbReference type="PIRSR" id="PIRSR638970-1"/>
    </source>
</evidence>
<dbReference type="SUPFAM" id="SSF48230">
    <property type="entry name" value="Chondroitin AC/alginate lyase"/>
    <property type="match status" value="1"/>
</dbReference>
<dbReference type="InterPro" id="IPR004103">
    <property type="entry name" value="Lyase_8_C"/>
</dbReference>
<dbReference type="InterPro" id="IPR011013">
    <property type="entry name" value="Gal_mutarotase_sf_dom"/>
</dbReference>
<feature type="active site" evidence="4">
    <location>
        <position position="284"/>
    </location>
</feature>
<keyword evidence="9" id="KW-1185">Reference proteome</keyword>
<evidence type="ECO:0000256" key="2">
    <source>
        <dbReference type="ARBA" id="ARBA00022729"/>
    </source>
</evidence>
<evidence type="ECO:0000259" key="7">
    <source>
        <dbReference type="Pfam" id="PF08124"/>
    </source>
</evidence>
<accession>A0A4R4ZL97</accession>